<dbReference type="FunCoup" id="A0A4S2MJR5">
    <property type="interactions" value="373"/>
</dbReference>
<dbReference type="GO" id="GO:0006099">
    <property type="term" value="P:tricarboxylic acid cycle"/>
    <property type="evidence" value="ECO:0007669"/>
    <property type="project" value="InterPro"/>
</dbReference>
<evidence type="ECO:0000256" key="2">
    <source>
        <dbReference type="ARBA" id="ARBA00022617"/>
    </source>
</evidence>
<gene>
    <name evidence="9" type="ORF">EX30DRAFT_206779</name>
</gene>
<dbReference type="Gene3D" id="1.20.1300.10">
    <property type="entry name" value="Fumarate reductase/succinate dehydrogenase, transmembrane subunit"/>
    <property type="match status" value="1"/>
</dbReference>
<accession>A0A4S2MJR5</accession>
<dbReference type="EMBL" id="ML220156">
    <property type="protein sequence ID" value="TGZ77241.1"/>
    <property type="molecule type" value="Genomic_DNA"/>
</dbReference>
<feature type="transmembrane region" description="Helical" evidence="8">
    <location>
        <begin position="134"/>
        <end position="151"/>
    </location>
</feature>
<keyword evidence="2" id="KW-0349">Heme</keyword>
<dbReference type="GO" id="GO:0009055">
    <property type="term" value="F:electron transfer activity"/>
    <property type="evidence" value="ECO:0007669"/>
    <property type="project" value="InterPro"/>
</dbReference>
<evidence type="ECO:0000313" key="10">
    <source>
        <dbReference type="Proteomes" id="UP000298138"/>
    </source>
</evidence>
<keyword evidence="4" id="KW-0479">Metal-binding</keyword>
<evidence type="ECO:0000256" key="7">
    <source>
        <dbReference type="ARBA" id="ARBA00023136"/>
    </source>
</evidence>
<evidence type="ECO:0000256" key="6">
    <source>
        <dbReference type="ARBA" id="ARBA00023004"/>
    </source>
</evidence>
<dbReference type="Proteomes" id="UP000298138">
    <property type="component" value="Unassembled WGS sequence"/>
</dbReference>
<evidence type="ECO:0000256" key="5">
    <source>
        <dbReference type="ARBA" id="ARBA00022989"/>
    </source>
</evidence>
<reference evidence="9 10" key="1">
    <citation type="submission" date="2019-04" db="EMBL/GenBank/DDBJ databases">
        <title>Comparative genomics and transcriptomics to analyze fruiting body development in filamentous ascomycetes.</title>
        <authorList>
            <consortium name="DOE Joint Genome Institute"/>
            <person name="Lutkenhaus R."/>
            <person name="Traeger S."/>
            <person name="Breuer J."/>
            <person name="Kuo A."/>
            <person name="Lipzen A."/>
            <person name="Pangilinan J."/>
            <person name="Dilworth D."/>
            <person name="Sandor L."/>
            <person name="Poggeler S."/>
            <person name="Barry K."/>
            <person name="Grigoriev I.V."/>
            <person name="Nowrousian M."/>
        </authorList>
    </citation>
    <scope>NUCLEOTIDE SEQUENCE [LARGE SCALE GENOMIC DNA]</scope>
    <source>
        <strain evidence="9 10">CBS 389.68</strain>
    </source>
</reference>
<dbReference type="GO" id="GO:0016020">
    <property type="term" value="C:membrane"/>
    <property type="evidence" value="ECO:0007669"/>
    <property type="project" value="UniProtKB-SubCell"/>
</dbReference>
<dbReference type="InterPro" id="IPR018495">
    <property type="entry name" value="Succ_DH_cyt_bsu_CS"/>
</dbReference>
<dbReference type="PANTHER" id="PTHR10978:SF5">
    <property type="entry name" value="SUCCINATE DEHYDROGENASE CYTOCHROME B560 SUBUNIT, MITOCHONDRIAL"/>
    <property type="match status" value="1"/>
</dbReference>
<protein>
    <submittedName>
        <fullName evidence="9">Cytochrome b560 subunit of succinate dehydrogenase</fullName>
    </submittedName>
</protein>
<evidence type="ECO:0000256" key="8">
    <source>
        <dbReference type="SAM" id="Phobius"/>
    </source>
</evidence>
<dbReference type="PROSITE" id="PS01001">
    <property type="entry name" value="SDH_CYT_2"/>
    <property type="match status" value="1"/>
</dbReference>
<keyword evidence="10" id="KW-1185">Reference proteome</keyword>
<dbReference type="SUPFAM" id="SSF81343">
    <property type="entry name" value="Fumarate reductase respiratory complex transmembrane subunits"/>
    <property type="match status" value="1"/>
</dbReference>
<dbReference type="AlphaFoldDB" id="A0A4S2MJR5"/>
<feature type="transmembrane region" description="Helical" evidence="8">
    <location>
        <begin position="163"/>
        <end position="182"/>
    </location>
</feature>
<dbReference type="GO" id="GO:0005739">
    <property type="term" value="C:mitochondrion"/>
    <property type="evidence" value="ECO:0007669"/>
    <property type="project" value="GOC"/>
</dbReference>
<evidence type="ECO:0000256" key="3">
    <source>
        <dbReference type="ARBA" id="ARBA00022692"/>
    </source>
</evidence>
<dbReference type="InParanoid" id="A0A4S2MJR5"/>
<keyword evidence="6" id="KW-0408">Iron</keyword>
<keyword evidence="7 8" id="KW-0472">Membrane</keyword>
<evidence type="ECO:0000256" key="1">
    <source>
        <dbReference type="ARBA" id="ARBA00004141"/>
    </source>
</evidence>
<dbReference type="InterPro" id="IPR000701">
    <property type="entry name" value="SuccDH_FuR_B_TM-su"/>
</dbReference>
<name>A0A4S2MJR5_9PEZI</name>
<dbReference type="PANTHER" id="PTHR10978">
    <property type="entry name" value="SUCCINATE DEHYDROGENASE CYTOCHROME B560 SUBUNIT"/>
    <property type="match status" value="1"/>
</dbReference>
<dbReference type="OrthoDB" id="588261at2759"/>
<sequence>MFARSSLQTLRHPLPITPTARPHLPSTHRLLRFSSIHSTKASTIPQAESEAHDILVQQRRNRPIAPHLSIYQPQLTWYLSGLNRLTGITLSSLFYLYFLSYAAGPITGLVPSSAAVAATFAGMPLLVKGVTKMGLIFPFMFHGFNGIRHLVWDQAKALDLKNVYRTGYGVIAMTVVGSLYYLM</sequence>
<evidence type="ECO:0000256" key="4">
    <source>
        <dbReference type="ARBA" id="ARBA00022723"/>
    </source>
</evidence>
<dbReference type="Pfam" id="PF01127">
    <property type="entry name" value="Sdh_cyt"/>
    <property type="match status" value="1"/>
</dbReference>
<proteinExistence type="predicted"/>
<keyword evidence="5 8" id="KW-1133">Transmembrane helix</keyword>
<dbReference type="GO" id="GO:0046872">
    <property type="term" value="F:metal ion binding"/>
    <property type="evidence" value="ECO:0007669"/>
    <property type="project" value="UniProtKB-KW"/>
</dbReference>
<dbReference type="NCBIfam" id="TIGR02970">
    <property type="entry name" value="succ_dehyd_cytB"/>
    <property type="match status" value="1"/>
</dbReference>
<dbReference type="GO" id="GO:0006121">
    <property type="term" value="P:mitochondrial electron transport, succinate to ubiquinone"/>
    <property type="evidence" value="ECO:0007669"/>
    <property type="project" value="TreeGrafter"/>
</dbReference>
<comment type="subcellular location">
    <subcellularLocation>
        <location evidence="1">Membrane</location>
        <topology evidence="1">Multi-pass membrane protein</topology>
    </subcellularLocation>
</comment>
<dbReference type="STRING" id="341454.A0A4S2MJR5"/>
<organism evidence="9 10">
    <name type="scientific">Ascodesmis nigricans</name>
    <dbReference type="NCBI Taxonomy" id="341454"/>
    <lineage>
        <taxon>Eukaryota</taxon>
        <taxon>Fungi</taxon>
        <taxon>Dikarya</taxon>
        <taxon>Ascomycota</taxon>
        <taxon>Pezizomycotina</taxon>
        <taxon>Pezizomycetes</taxon>
        <taxon>Pezizales</taxon>
        <taxon>Ascodesmidaceae</taxon>
        <taxon>Ascodesmis</taxon>
    </lineage>
</organism>
<dbReference type="InterPro" id="IPR034804">
    <property type="entry name" value="SQR/QFR_C/D"/>
</dbReference>
<dbReference type="CDD" id="cd03499">
    <property type="entry name" value="SQR_TypeC_SdhC"/>
    <property type="match status" value="1"/>
</dbReference>
<keyword evidence="3 8" id="KW-0812">Transmembrane</keyword>
<dbReference type="InterPro" id="IPR014314">
    <property type="entry name" value="Succ_DH_cytb556"/>
</dbReference>
<evidence type="ECO:0000313" key="9">
    <source>
        <dbReference type="EMBL" id="TGZ77241.1"/>
    </source>
</evidence>